<dbReference type="Gene3D" id="3.40.50.300">
    <property type="entry name" value="P-loop containing nucleotide triphosphate hydrolases"/>
    <property type="match status" value="1"/>
</dbReference>
<dbReference type="EMBL" id="QFVR01000008">
    <property type="protein sequence ID" value="PWI25446.1"/>
    <property type="molecule type" value="Genomic_DNA"/>
</dbReference>
<evidence type="ECO:0000256" key="1">
    <source>
        <dbReference type="SAM" id="Coils"/>
    </source>
</evidence>
<dbReference type="RefSeq" id="WP_109305806.1">
    <property type="nucleotide sequence ID" value="NZ_BJUF01000044.1"/>
</dbReference>
<evidence type="ECO:0000313" key="3">
    <source>
        <dbReference type="Proteomes" id="UP000245938"/>
    </source>
</evidence>
<dbReference type="AlphaFoldDB" id="A0A2U3ALL3"/>
<dbReference type="InterPro" id="IPR027417">
    <property type="entry name" value="P-loop_NTPase"/>
</dbReference>
<name>A0A2U3ALL3_9BACL</name>
<keyword evidence="1" id="KW-0175">Coiled coil</keyword>
<feature type="coiled-coil region" evidence="1">
    <location>
        <begin position="321"/>
        <end position="358"/>
    </location>
</feature>
<accession>A0A2U3ALL3</accession>
<reference evidence="2 3" key="1">
    <citation type="submission" date="2018-05" db="EMBL/GenBank/DDBJ databases">
        <title>Kurthia sibirica genome sequence.</title>
        <authorList>
            <person name="Maclea K.S."/>
            <person name="Goen A.E."/>
        </authorList>
    </citation>
    <scope>NUCLEOTIDE SEQUENCE [LARGE SCALE GENOMIC DNA]</scope>
    <source>
        <strain evidence="2 3">ATCC 49154</strain>
    </source>
</reference>
<dbReference type="OrthoDB" id="2724383at2"/>
<evidence type="ECO:0000313" key="2">
    <source>
        <dbReference type="EMBL" id="PWI25446.1"/>
    </source>
</evidence>
<comment type="caution">
    <text evidence="2">The sequence shown here is derived from an EMBL/GenBank/DDBJ whole genome shotgun (WGS) entry which is preliminary data.</text>
</comment>
<sequence length="539" mass="63403">MENKSHMASTKYDQLIQMGGQVPMKNISVADKELQKIYSHLQKNTNVKETAKKLLEIINDSDYILNVLLIGDLYTNKSFFINALLNRDLMPLQYHGISYVNSVIRYGEKEELVAYFLDGQIANFSVDQIELFAISDTFSSQIMRDGLDYLDIRINHPLLKTMSLFDTSSYRKSLYIRENFIKRSQATVWLTNSRFRGLPSEQTLVNHIQSTSKKLLFVVEKDQVLPDIFSQSAVYATIKKLPMSVDELRAAQKVNDAQLLEKSGFTELLKFFESSALNVEDYDELIDKRVIQWIKRFMQEMKNLMNRDPYLEAYQILSEALKNEKQLIEFTKRTEQQLQKLEHQFTEYRNKYNALETGYQLQEFLEKNNLQLNAQTRQFITCNKHYSEAVRNMRKNKLQNDLLAQQQIAICYKDLITSFEVAKTTIFKEIQSIFIALEQQILDVYMTSDYRITRLVSAENRLHAFDSLVHAQEHIIRYLEEKQQVNLIQEVMAIRMNHSKLIENFNNKKKMYTLSMPNNPDSRQSIYKEVIENIRFELE</sequence>
<protein>
    <recommendedName>
        <fullName evidence="4">Dynamin family protein</fullName>
    </recommendedName>
</protein>
<keyword evidence="3" id="KW-1185">Reference proteome</keyword>
<organism evidence="2 3">
    <name type="scientific">Kurthia sibirica</name>
    <dbReference type="NCBI Taxonomy" id="202750"/>
    <lineage>
        <taxon>Bacteria</taxon>
        <taxon>Bacillati</taxon>
        <taxon>Bacillota</taxon>
        <taxon>Bacilli</taxon>
        <taxon>Bacillales</taxon>
        <taxon>Caryophanaceae</taxon>
        <taxon>Kurthia</taxon>
    </lineage>
</organism>
<evidence type="ECO:0008006" key="4">
    <source>
        <dbReference type="Google" id="ProtNLM"/>
    </source>
</evidence>
<dbReference type="Proteomes" id="UP000245938">
    <property type="component" value="Unassembled WGS sequence"/>
</dbReference>
<gene>
    <name evidence="2" type="ORF">DEX24_07510</name>
</gene>
<proteinExistence type="predicted"/>
<dbReference type="SUPFAM" id="SSF52540">
    <property type="entry name" value="P-loop containing nucleoside triphosphate hydrolases"/>
    <property type="match status" value="1"/>
</dbReference>